<dbReference type="PANTHER" id="PTHR30328">
    <property type="entry name" value="TRANSCRIPTIONAL REPRESSOR"/>
    <property type="match status" value="1"/>
</dbReference>
<keyword evidence="1 2" id="KW-0238">DNA-binding</keyword>
<dbReference type="AlphaFoldDB" id="A0AB33B7Q7"/>
<organism evidence="4 5">
    <name type="scientific">Acinetobacter pittii</name>
    <name type="common">Acinetobacter genomosp. 3</name>
    <dbReference type="NCBI Taxonomy" id="48296"/>
    <lineage>
        <taxon>Bacteria</taxon>
        <taxon>Pseudomonadati</taxon>
        <taxon>Pseudomonadota</taxon>
        <taxon>Gammaproteobacteria</taxon>
        <taxon>Moraxellales</taxon>
        <taxon>Moraxellaceae</taxon>
        <taxon>Acinetobacter</taxon>
        <taxon>Acinetobacter calcoaceticus/baumannii complex</taxon>
    </lineage>
</organism>
<dbReference type="Proteomes" id="UP000076152">
    <property type="component" value="Chromosome"/>
</dbReference>
<dbReference type="PRINTS" id="PR00455">
    <property type="entry name" value="HTHTETR"/>
</dbReference>
<dbReference type="GO" id="GO:0003677">
    <property type="term" value="F:DNA binding"/>
    <property type="evidence" value="ECO:0007669"/>
    <property type="project" value="UniProtKB-UniRule"/>
</dbReference>
<dbReference type="InterPro" id="IPR041467">
    <property type="entry name" value="Sco4008_C"/>
</dbReference>
<reference evidence="4 5" key="1">
    <citation type="submission" date="2016-04" db="EMBL/GenBank/DDBJ databases">
        <title>Complete genome sequencing of OXA-72 bearing Acinetobacter pittii strain IEC338SC.</title>
        <authorList>
            <person name="Brasiliense D.M."/>
            <person name="Lima K.V."/>
            <person name="Souza C.O."/>
            <person name="Dutra L.G."/>
            <person name="Mamizuka E.M."/>
            <person name="Perez-Chaparro P.J."/>
            <person name="McCulloch J.A."/>
        </authorList>
    </citation>
    <scope>NUCLEOTIDE SEQUENCE [LARGE SCALE GENOMIC DNA]</scope>
    <source>
        <strain evidence="4 5">IEC338SC</strain>
    </source>
</reference>
<protein>
    <submittedName>
        <fullName evidence="4">HTH-type transcriptional repressor NicS</fullName>
    </submittedName>
</protein>
<sequence>MSWNTEGTKQKILKAAISEFALHGPDGTTVDKIAKIAGVNKERIYNYFGAKRDLFAAVLSNELIKVAQSVPLKSFMEEDIAEYAGRVYDYHCEHPELSRLLLWEGLIYSSQEVPNERMRCENYNYKIQAIKKEQDEGRVTNDIEANYLTFLILALANSWFMLPQVTRMFTPFDDIDNPHEKRRAIIVESAKRLLIK</sequence>
<evidence type="ECO:0000313" key="4">
    <source>
        <dbReference type="EMBL" id="AMX17743.1"/>
    </source>
</evidence>
<proteinExistence type="predicted"/>
<evidence type="ECO:0000259" key="3">
    <source>
        <dbReference type="PROSITE" id="PS50977"/>
    </source>
</evidence>
<evidence type="ECO:0000313" key="5">
    <source>
        <dbReference type="Proteomes" id="UP000076152"/>
    </source>
</evidence>
<dbReference type="SUPFAM" id="SSF48498">
    <property type="entry name" value="Tetracyclin repressor-like, C-terminal domain"/>
    <property type="match status" value="1"/>
</dbReference>
<dbReference type="EMBL" id="CP015145">
    <property type="protein sequence ID" value="AMX17743.1"/>
    <property type="molecule type" value="Genomic_DNA"/>
</dbReference>
<feature type="DNA-binding region" description="H-T-H motif" evidence="2">
    <location>
        <begin position="29"/>
        <end position="48"/>
    </location>
</feature>
<dbReference type="PANTHER" id="PTHR30328:SF54">
    <property type="entry name" value="HTH-TYPE TRANSCRIPTIONAL REPRESSOR SCO4008"/>
    <property type="match status" value="1"/>
</dbReference>
<dbReference type="InterPro" id="IPR050109">
    <property type="entry name" value="HTH-type_TetR-like_transc_reg"/>
</dbReference>
<dbReference type="SUPFAM" id="SSF46689">
    <property type="entry name" value="Homeodomain-like"/>
    <property type="match status" value="1"/>
</dbReference>
<dbReference type="InterPro" id="IPR036271">
    <property type="entry name" value="Tet_transcr_reg_TetR-rel_C_sf"/>
</dbReference>
<dbReference type="Gene3D" id="1.10.357.10">
    <property type="entry name" value="Tetracycline Repressor, domain 2"/>
    <property type="match status" value="1"/>
</dbReference>
<dbReference type="InterPro" id="IPR009057">
    <property type="entry name" value="Homeodomain-like_sf"/>
</dbReference>
<dbReference type="Pfam" id="PF17926">
    <property type="entry name" value="TetR_C_21"/>
    <property type="match status" value="1"/>
</dbReference>
<name>A0AB33B7Q7_ACIPI</name>
<gene>
    <name evidence="4" type="primary">nicS</name>
    <name evidence="4" type="ORF">IEC338SC_0564</name>
</gene>
<feature type="domain" description="HTH tetR-type" evidence="3">
    <location>
        <begin position="6"/>
        <end position="66"/>
    </location>
</feature>
<dbReference type="Pfam" id="PF00440">
    <property type="entry name" value="TetR_N"/>
    <property type="match status" value="1"/>
</dbReference>
<accession>A0AB33B7Q7</accession>
<evidence type="ECO:0000256" key="2">
    <source>
        <dbReference type="PROSITE-ProRule" id="PRU00335"/>
    </source>
</evidence>
<dbReference type="RefSeq" id="WP_063097900.1">
    <property type="nucleotide sequence ID" value="NZ_CP015145.1"/>
</dbReference>
<evidence type="ECO:0000256" key="1">
    <source>
        <dbReference type="ARBA" id="ARBA00023125"/>
    </source>
</evidence>
<dbReference type="PROSITE" id="PS50977">
    <property type="entry name" value="HTH_TETR_2"/>
    <property type="match status" value="1"/>
</dbReference>
<dbReference type="InterPro" id="IPR001647">
    <property type="entry name" value="HTH_TetR"/>
</dbReference>